<evidence type="ECO:0000313" key="2">
    <source>
        <dbReference type="EMBL" id="KXS21601.1"/>
    </source>
</evidence>
<keyword evidence="3" id="KW-1185">Reference proteome</keyword>
<dbReference type="EMBL" id="KQ965732">
    <property type="protein sequence ID" value="KXS21601.1"/>
    <property type="molecule type" value="Genomic_DNA"/>
</dbReference>
<feature type="region of interest" description="Disordered" evidence="1">
    <location>
        <begin position="250"/>
        <end position="279"/>
    </location>
</feature>
<protein>
    <submittedName>
        <fullName evidence="2">Uncharacterized protein</fullName>
    </submittedName>
</protein>
<proteinExistence type="predicted"/>
<sequence>MEHEECPPLDMDFRNARNPSINGDEIRVEDPFVHPHDVDRLAELGLARMSMAEVMSFDLPFKVIAEEGIMNCRVVYTSRRLPGGLHARMDLNPYMSRIGALNKVAPPFRHFETWHPILYLIALPLMALAFGLFLRELESFVNIVVSGMLLLISALWFAVVWISNSRFHTAITTLLEIFNEIDRRVGVRWSLELREKQAVGPLKLLRSAMRTPPYSVVRVTLLAGLRDSILHEPSPPAYIDVSNQRASVYLPPNGLEPQVQDETQSEETTAPIPQAQPLSGRPVVGTVRLQLTSGGTIISGVPDHSTIPPIFSFLNWSELVGLERDRNVPQRARPRRAATTTHPDITTPPVARTTDMPPLPSYFDALAQSLPFAPSVGETDSSSEESLDNEADKTGTQEVAAGPA</sequence>
<name>A0A139AXX4_GONPJ</name>
<evidence type="ECO:0000313" key="3">
    <source>
        <dbReference type="Proteomes" id="UP000070544"/>
    </source>
</evidence>
<reference evidence="2 3" key="1">
    <citation type="journal article" date="2015" name="Genome Biol. Evol.">
        <title>Phylogenomic analyses indicate that early fungi evolved digesting cell walls of algal ancestors of land plants.</title>
        <authorList>
            <person name="Chang Y."/>
            <person name="Wang S."/>
            <person name="Sekimoto S."/>
            <person name="Aerts A.L."/>
            <person name="Choi C."/>
            <person name="Clum A."/>
            <person name="LaButti K.M."/>
            <person name="Lindquist E.A."/>
            <person name="Yee Ngan C."/>
            <person name="Ohm R.A."/>
            <person name="Salamov A.A."/>
            <person name="Grigoriev I.V."/>
            <person name="Spatafora J.W."/>
            <person name="Berbee M.L."/>
        </authorList>
    </citation>
    <scope>NUCLEOTIDE SEQUENCE [LARGE SCALE GENOMIC DNA]</scope>
    <source>
        <strain evidence="2 3">JEL478</strain>
    </source>
</reference>
<evidence type="ECO:0000256" key="1">
    <source>
        <dbReference type="SAM" id="MobiDB-lite"/>
    </source>
</evidence>
<organism evidence="2 3">
    <name type="scientific">Gonapodya prolifera (strain JEL478)</name>
    <name type="common">Monoblepharis prolifera</name>
    <dbReference type="NCBI Taxonomy" id="1344416"/>
    <lineage>
        <taxon>Eukaryota</taxon>
        <taxon>Fungi</taxon>
        <taxon>Fungi incertae sedis</taxon>
        <taxon>Chytridiomycota</taxon>
        <taxon>Chytridiomycota incertae sedis</taxon>
        <taxon>Monoblepharidomycetes</taxon>
        <taxon>Monoblepharidales</taxon>
        <taxon>Gonapodyaceae</taxon>
        <taxon>Gonapodya</taxon>
    </lineage>
</organism>
<dbReference type="AlphaFoldDB" id="A0A139AXX4"/>
<gene>
    <name evidence="2" type="ORF">M427DRAFT_130361</name>
</gene>
<dbReference type="Proteomes" id="UP000070544">
    <property type="component" value="Unassembled WGS sequence"/>
</dbReference>
<feature type="region of interest" description="Disordered" evidence="1">
    <location>
        <begin position="327"/>
        <end position="404"/>
    </location>
</feature>
<accession>A0A139AXX4</accession>